<feature type="transmembrane region" description="Helical" evidence="1">
    <location>
        <begin position="31"/>
        <end position="52"/>
    </location>
</feature>
<evidence type="ECO:0000313" key="3">
    <source>
        <dbReference type="Proteomes" id="UP000601223"/>
    </source>
</evidence>
<name>A0A8J3NII6_9ACTN</name>
<keyword evidence="1" id="KW-0812">Transmembrane</keyword>
<feature type="transmembrane region" description="Helical" evidence="1">
    <location>
        <begin position="192"/>
        <end position="210"/>
    </location>
</feature>
<reference evidence="2 3" key="1">
    <citation type="submission" date="2021-01" db="EMBL/GenBank/DDBJ databases">
        <title>Whole genome shotgun sequence of Catellatospora bangladeshensis NBRC 107357.</title>
        <authorList>
            <person name="Komaki H."/>
            <person name="Tamura T."/>
        </authorList>
    </citation>
    <scope>NUCLEOTIDE SEQUENCE [LARGE SCALE GENOMIC DNA]</scope>
    <source>
        <strain evidence="2 3">NBRC 107357</strain>
    </source>
</reference>
<keyword evidence="1" id="KW-0472">Membrane</keyword>
<feature type="transmembrane region" description="Helical" evidence="1">
    <location>
        <begin position="103"/>
        <end position="121"/>
    </location>
</feature>
<feature type="transmembrane region" description="Helical" evidence="1">
    <location>
        <begin position="64"/>
        <end position="82"/>
    </location>
</feature>
<dbReference type="Proteomes" id="UP000601223">
    <property type="component" value="Unassembled WGS sequence"/>
</dbReference>
<keyword evidence="3" id="KW-1185">Reference proteome</keyword>
<protein>
    <submittedName>
        <fullName evidence="2">Uncharacterized protein</fullName>
    </submittedName>
</protein>
<dbReference type="AlphaFoldDB" id="A0A8J3NII6"/>
<organism evidence="2 3">
    <name type="scientific">Catellatospora bangladeshensis</name>
    <dbReference type="NCBI Taxonomy" id="310355"/>
    <lineage>
        <taxon>Bacteria</taxon>
        <taxon>Bacillati</taxon>
        <taxon>Actinomycetota</taxon>
        <taxon>Actinomycetes</taxon>
        <taxon>Micromonosporales</taxon>
        <taxon>Micromonosporaceae</taxon>
        <taxon>Catellatospora</taxon>
    </lineage>
</organism>
<gene>
    <name evidence="2" type="ORF">Cba03nite_17600</name>
</gene>
<accession>A0A8J3NII6</accession>
<keyword evidence="1" id="KW-1133">Transmembrane helix</keyword>
<proteinExistence type="predicted"/>
<evidence type="ECO:0000256" key="1">
    <source>
        <dbReference type="SAM" id="Phobius"/>
    </source>
</evidence>
<sequence length="234" mass="25327">MSSTAKLPDEAAAAVFRAQLRAFLAARRTRSLLGAAVVCGAVTALVGSWEAAVPTAVEQGRAVIPLWRMMAMAVAVLPVLALDSRLSDLEVVATRRLRRLQRLHLAWMSAACLAVQAGLAALAVHPLLLIVIARSWLAWFGLALLAGALLGWRLAWTLPAAAAVILWYWGFAGDGRYQWWEFSARPHDDVPSLLLALVLCSAGLVAYSLTPWRRRAPRMRALRPGRGAEAPPGR</sequence>
<feature type="transmembrane region" description="Helical" evidence="1">
    <location>
        <begin position="154"/>
        <end position="172"/>
    </location>
</feature>
<evidence type="ECO:0000313" key="2">
    <source>
        <dbReference type="EMBL" id="GIF80411.1"/>
    </source>
</evidence>
<comment type="caution">
    <text evidence="2">The sequence shown here is derived from an EMBL/GenBank/DDBJ whole genome shotgun (WGS) entry which is preliminary data.</text>
</comment>
<dbReference type="EMBL" id="BONF01000009">
    <property type="protein sequence ID" value="GIF80411.1"/>
    <property type="molecule type" value="Genomic_DNA"/>
</dbReference>
<feature type="transmembrane region" description="Helical" evidence="1">
    <location>
        <begin position="127"/>
        <end position="147"/>
    </location>
</feature>
<dbReference type="RefSeq" id="WP_239125569.1">
    <property type="nucleotide sequence ID" value="NZ_BONF01000009.1"/>
</dbReference>